<evidence type="ECO:0000313" key="3">
    <source>
        <dbReference type="Proteomes" id="UP001516023"/>
    </source>
</evidence>
<name>A0ABD3Q9B4_9STRA</name>
<feature type="region of interest" description="Disordered" evidence="1">
    <location>
        <begin position="222"/>
        <end position="315"/>
    </location>
</feature>
<evidence type="ECO:0000313" key="2">
    <source>
        <dbReference type="EMBL" id="KAL3796928.1"/>
    </source>
</evidence>
<feature type="compositionally biased region" description="Low complexity" evidence="1">
    <location>
        <begin position="225"/>
        <end position="259"/>
    </location>
</feature>
<sequence length="337" mass="37648">MNQHNAKSFKRSLTRHCTIHPEVELYFTDAKCLKCTASLMKGAAKESDFSTVKLDRCQSPNRYDIDSKNSHKSSERKLMCSVQQSDVYDIDHNVPVNTERYDQDSFKSSSPKALRRRFDLGEVAGTFDTLPTDQESLIRIARLEIGDGAFVRRSDNVWTYARLKSREHGPDASLVFTVAARGATKSFPVSYWSQYIRLAAESNHTKEDACLSDLHCEINTKSDVKGSGCSSGKSEYSLSSSVGHETSSSSHESDAISNSPIPSLKPSRAANGNRRSSYHVMKTHSEHDLRQTMKQHRKVKSETNRNSKSNDVAPIYPGRAAESFCSALKLIHTTTNK</sequence>
<comment type="caution">
    <text evidence="2">The sequence shown here is derived from an EMBL/GenBank/DDBJ whole genome shotgun (WGS) entry which is preliminary data.</text>
</comment>
<dbReference type="Proteomes" id="UP001516023">
    <property type="component" value="Unassembled WGS sequence"/>
</dbReference>
<proteinExistence type="predicted"/>
<reference evidence="2 3" key="1">
    <citation type="journal article" date="2020" name="G3 (Bethesda)">
        <title>Improved Reference Genome for Cyclotella cryptica CCMP332, a Model for Cell Wall Morphogenesis, Salinity Adaptation, and Lipid Production in Diatoms (Bacillariophyta).</title>
        <authorList>
            <person name="Roberts W.R."/>
            <person name="Downey K.M."/>
            <person name="Ruck E.C."/>
            <person name="Traller J.C."/>
            <person name="Alverson A.J."/>
        </authorList>
    </citation>
    <scope>NUCLEOTIDE SEQUENCE [LARGE SCALE GENOMIC DNA]</scope>
    <source>
        <strain evidence="2 3">CCMP332</strain>
    </source>
</reference>
<keyword evidence="3" id="KW-1185">Reference proteome</keyword>
<protein>
    <submittedName>
        <fullName evidence="2">Uncharacterized protein</fullName>
    </submittedName>
</protein>
<gene>
    <name evidence="2" type="ORF">HJC23_000681</name>
</gene>
<organism evidence="2 3">
    <name type="scientific">Cyclotella cryptica</name>
    <dbReference type="NCBI Taxonomy" id="29204"/>
    <lineage>
        <taxon>Eukaryota</taxon>
        <taxon>Sar</taxon>
        <taxon>Stramenopiles</taxon>
        <taxon>Ochrophyta</taxon>
        <taxon>Bacillariophyta</taxon>
        <taxon>Coscinodiscophyceae</taxon>
        <taxon>Thalassiosirophycidae</taxon>
        <taxon>Stephanodiscales</taxon>
        <taxon>Stephanodiscaceae</taxon>
        <taxon>Cyclotella</taxon>
    </lineage>
</organism>
<accession>A0ABD3Q9B4</accession>
<evidence type="ECO:0000256" key="1">
    <source>
        <dbReference type="SAM" id="MobiDB-lite"/>
    </source>
</evidence>
<dbReference type="AlphaFoldDB" id="A0ABD3Q9B4"/>
<dbReference type="EMBL" id="JABMIG020000058">
    <property type="protein sequence ID" value="KAL3796928.1"/>
    <property type="molecule type" value="Genomic_DNA"/>
</dbReference>